<dbReference type="PANTHER" id="PTHR47027:SF20">
    <property type="entry name" value="REVERSE TRANSCRIPTASE-LIKE PROTEIN WITH RNA-DIRECTED DNA POLYMERASE DOMAIN"/>
    <property type="match status" value="1"/>
</dbReference>
<dbReference type="GeneID" id="106749428"/>
<dbReference type="Pfam" id="PF00078">
    <property type="entry name" value="RVT_1"/>
    <property type="match status" value="1"/>
</dbReference>
<dbReference type="InterPro" id="IPR043502">
    <property type="entry name" value="DNA/RNA_pol_sf"/>
</dbReference>
<proteinExistence type="predicted"/>
<reference evidence="3" key="1">
    <citation type="submission" date="2025-08" db="UniProtKB">
        <authorList>
            <consortium name="RefSeq"/>
        </authorList>
    </citation>
    <scope>IDENTIFICATION</scope>
</reference>
<dbReference type="OrthoDB" id="7552168at2759"/>
<sequence>MTDEILRLMDMRREYRHKDMVRYNKEKLQREIKRKIRLANEKWFSDKRIEIEKLQRKHDNFNLHRKVKKDKEERFIFEDCKKLERWKEYIEDLFNDSRIDVGLERVQNGPSITMKEIERAIKTAKTRKAVRLDKIPTEILKLLDVEGKRRLWRLFNEIYEADIIPEMIPFDWLLSTFMALPKKNIQQIRGTYKPNPIRIPEQLRNQRDFIQHADFEKTFDRIQHDKLIEILKNKINDKDLRIIKNLYWNQSANVRLGQSRSEDIEIKRGVRQGYILKTIFEKALSDLPVGVKVNEMPVNNLRYADDCIDCITPGELQCLIKKVTKAYNEYELKLNTAKTKVMVINKTPQIFCS</sequence>
<name>A0A6P3Y2A4_DINQU</name>
<accession>A0A6P3Y2A4</accession>
<gene>
    <name evidence="3" type="primary">LOC106749428</name>
</gene>
<dbReference type="GO" id="GO:0071897">
    <property type="term" value="P:DNA biosynthetic process"/>
    <property type="evidence" value="ECO:0007669"/>
    <property type="project" value="UniProtKB-ARBA"/>
</dbReference>
<dbReference type="RefSeq" id="XP_014484343.1">
    <property type="nucleotide sequence ID" value="XM_014628857.1"/>
</dbReference>
<dbReference type="AlphaFoldDB" id="A0A6P3Y2A4"/>
<dbReference type="SUPFAM" id="SSF56672">
    <property type="entry name" value="DNA/RNA polymerases"/>
    <property type="match status" value="1"/>
</dbReference>
<evidence type="ECO:0000259" key="1">
    <source>
        <dbReference type="Pfam" id="PF00078"/>
    </source>
</evidence>
<keyword evidence="2" id="KW-1185">Reference proteome</keyword>
<dbReference type="PANTHER" id="PTHR47027">
    <property type="entry name" value="REVERSE TRANSCRIPTASE DOMAIN-CONTAINING PROTEIN"/>
    <property type="match status" value="1"/>
</dbReference>
<dbReference type="Proteomes" id="UP000515204">
    <property type="component" value="Unplaced"/>
</dbReference>
<evidence type="ECO:0000313" key="2">
    <source>
        <dbReference type="Proteomes" id="UP000515204"/>
    </source>
</evidence>
<dbReference type="KEGG" id="dqu:106749428"/>
<dbReference type="InterPro" id="IPR000477">
    <property type="entry name" value="RT_dom"/>
</dbReference>
<protein>
    <submittedName>
        <fullName evidence="3">Uncharacterized protein LOC106749428</fullName>
    </submittedName>
</protein>
<evidence type="ECO:0000313" key="3">
    <source>
        <dbReference type="RefSeq" id="XP_014484343.1"/>
    </source>
</evidence>
<organism evidence="2 3">
    <name type="scientific">Dinoponera quadriceps</name>
    <name type="common">South American ant</name>
    <dbReference type="NCBI Taxonomy" id="609295"/>
    <lineage>
        <taxon>Eukaryota</taxon>
        <taxon>Metazoa</taxon>
        <taxon>Ecdysozoa</taxon>
        <taxon>Arthropoda</taxon>
        <taxon>Hexapoda</taxon>
        <taxon>Insecta</taxon>
        <taxon>Pterygota</taxon>
        <taxon>Neoptera</taxon>
        <taxon>Endopterygota</taxon>
        <taxon>Hymenoptera</taxon>
        <taxon>Apocrita</taxon>
        <taxon>Aculeata</taxon>
        <taxon>Formicoidea</taxon>
        <taxon>Formicidae</taxon>
        <taxon>Ponerinae</taxon>
        <taxon>Ponerini</taxon>
        <taxon>Dinoponera</taxon>
    </lineage>
</organism>
<feature type="domain" description="Reverse transcriptase" evidence="1">
    <location>
        <begin position="203"/>
        <end position="343"/>
    </location>
</feature>